<dbReference type="Proteomes" id="UP000236248">
    <property type="component" value="Chromosome NCAV"/>
</dbReference>
<dbReference type="EMBL" id="LT981265">
    <property type="protein sequence ID" value="SPC33938.1"/>
    <property type="molecule type" value="Genomic_DNA"/>
</dbReference>
<comment type="subunit">
    <text evidence="11">Homotetramer.</text>
</comment>
<evidence type="ECO:0000259" key="14">
    <source>
        <dbReference type="Pfam" id="PF06418"/>
    </source>
</evidence>
<dbReference type="CDD" id="cd03113">
    <property type="entry name" value="CTPS_N"/>
    <property type="match status" value="1"/>
</dbReference>
<evidence type="ECO:0000313" key="15">
    <source>
        <dbReference type="EMBL" id="SPC33938.1"/>
    </source>
</evidence>
<feature type="binding site" evidence="11">
    <location>
        <position position="261"/>
    </location>
    <ligand>
        <name>ATP</name>
        <dbReference type="ChEBI" id="CHEBI:30616"/>
    </ligand>
</feature>
<feature type="binding site" evidence="11">
    <location>
        <position position="160"/>
    </location>
    <ligand>
        <name>Mg(2+)</name>
        <dbReference type="ChEBI" id="CHEBI:18420"/>
    </ligand>
</feature>
<dbReference type="PROSITE" id="PS51273">
    <property type="entry name" value="GATASE_TYPE_1"/>
    <property type="match status" value="1"/>
</dbReference>
<reference evidence="16" key="1">
    <citation type="submission" date="2018-01" db="EMBL/GenBank/DDBJ databases">
        <authorList>
            <person name="Kerou L M."/>
        </authorList>
    </citation>
    <scope>NUCLEOTIDE SEQUENCE [LARGE SCALE GENOMIC DNA]</scope>
    <source>
        <strain evidence="16">SCU2</strain>
    </source>
</reference>
<evidence type="ECO:0000256" key="5">
    <source>
        <dbReference type="ARBA" id="ARBA00022741"/>
    </source>
</evidence>
<feature type="binding site" evidence="11">
    <location>
        <position position="32"/>
    </location>
    <ligand>
        <name>UTP</name>
        <dbReference type="ChEBI" id="CHEBI:46398"/>
    </ligand>
</feature>
<feature type="binding site" evidence="11">
    <location>
        <position position="484"/>
    </location>
    <ligand>
        <name>L-glutamine</name>
        <dbReference type="ChEBI" id="CHEBI:58359"/>
    </ligand>
</feature>
<accession>A0A2K5AQJ9</accession>
<evidence type="ECO:0000313" key="16">
    <source>
        <dbReference type="Proteomes" id="UP000236248"/>
    </source>
</evidence>
<feature type="region of interest" description="Amidoligase domain" evidence="11">
    <location>
        <begin position="1"/>
        <end position="286"/>
    </location>
</feature>
<dbReference type="GO" id="GO:0042802">
    <property type="term" value="F:identical protein binding"/>
    <property type="evidence" value="ECO:0007669"/>
    <property type="project" value="TreeGrafter"/>
</dbReference>
<dbReference type="GO" id="GO:0097268">
    <property type="term" value="C:cytoophidium"/>
    <property type="evidence" value="ECO:0007669"/>
    <property type="project" value="UniProtKB-ARBA"/>
</dbReference>
<dbReference type="InterPro" id="IPR017926">
    <property type="entry name" value="GATASE"/>
</dbReference>
<dbReference type="CDD" id="cd01746">
    <property type="entry name" value="GATase1_CTP_Synthase"/>
    <property type="match status" value="1"/>
</dbReference>
<dbReference type="InterPro" id="IPR004468">
    <property type="entry name" value="CTP_synthase"/>
</dbReference>
<feature type="active site" evidence="11">
    <location>
        <position position="529"/>
    </location>
</feature>
<keyword evidence="9 11" id="KW-0665">Pyrimidine biosynthesis</keyword>
<dbReference type="GO" id="GO:0003883">
    <property type="term" value="F:CTP synthase activity"/>
    <property type="evidence" value="ECO:0007669"/>
    <property type="project" value="UniProtKB-UniRule"/>
</dbReference>
<feature type="binding site" evidence="11">
    <location>
        <position position="243"/>
    </location>
    <ligand>
        <name>UTP</name>
        <dbReference type="ChEBI" id="CHEBI:46398"/>
    </ligand>
</feature>
<dbReference type="PANTHER" id="PTHR11550">
    <property type="entry name" value="CTP SYNTHASE"/>
    <property type="match status" value="1"/>
</dbReference>
<organism evidence="15 16">
    <name type="scientific">Candidatus Nitrosocaldus cavascurensis</name>
    <dbReference type="NCBI Taxonomy" id="2058097"/>
    <lineage>
        <taxon>Archaea</taxon>
        <taxon>Nitrososphaerota</taxon>
        <taxon>Nitrososphaeria</taxon>
        <taxon>Candidatus Nitrosocaldales</taxon>
        <taxon>Candidatus Nitrosocaldaceae</taxon>
        <taxon>Candidatus Nitrosocaldus</taxon>
    </lineage>
</organism>
<evidence type="ECO:0000256" key="2">
    <source>
        <dbReference type="ARBA" id="ARBA00007533"/>
    </source>
</evidence>
<comment type="pathway">
    <text evidence="1 11">Pyrimidine metabolism; CTP biosynthesis via de novo pathway; CTP from UDP: step 2/2.</text>
</comment>
<dbReference type="FunFam" id="3.40.50.300:FF:000009">
    <property type="entry name" value="CTP synthase"/>
    <property type="match status" value="1"/>
</dbReference>
<keyword evidence="6 11" id="KW-0067">ATP-binding</keyword>
<feature type="binding site" evidence="11">
    <location>
        <begin position="207"/>
        <end position="212"/>
    </location>
    <ligand>
        <name>CTP</name>
        <dbReference type="ChEBI" id="CHEBI:37563"/>
        <note>allosteric inhibitor</note>
    </ligand>
</feature>
<comment type="similarity">
    <text evidence="2 11">Belongs to the CTP synthase family.</text>
</comment>
<feature type="binding site" evidence="11">
    <location>
        <position position="427"/>
    </location>
    <ligand>
        <name>L-glutamine</name>
        <dbReference type="ChEBI" id="CHEBI:58359"/>
    </ligand>
</feature>
<dbReference type="KEGG" id="ncv:NCAV_0757"/>
<feature type="binding site" evidence="11">
    <location>
        <begin position="33"/>
        <end position="38"/>
    </location>
    <ligand>
        <name>ATP</name>
        <dbReference type="ChEBI" id="CHEBI:30616"/>
    </ligand>
</feature>
<dbReference type="GO" id="GO:0019856">
    <property type="term" value="P:pyrimidine nucleobase biosynthetic process"/>
    <property type="evidence" value="ECO:0007669"/>
    <property type="project" value="TreeGrafter"/>
</dbReference>
<dbReference type="GO" id="GO:0005524">
    <property type="term" value="F:ATP binding"/>
    <property type="evidence" value="ECO:0007669"/>
    <property type="project" value="UniProtKB-KW"/>
</dbReference>
<feature type="binding site" evidence="11">
    <location>
        <position position="32"/>
    </location>
    <ligand>
        <name>CTP</name>
        <dbReference type="ChEBI" id="CHEBI:37563"/>
        <note>allosteric inhibitor</note>
    </ligand>
</feature>
<evidence type="ECO:0000256" key="7">
    <source>
        <dbReference type="ARBA" id="ARBA00022842"/>
    </source>
</evidence>
<feature type="binding site" evidence="11">
    <location>
        <position position="376"/>
    </location>
    <ligand>
        <name>L-glutamine</name>
        <dbReference type="ChEBI" id="CHEBI:58359"/>
    </ligand>
</feature>
<dbReference type="HAMAP" id="MF_01227">
    <property type="entry name" value="PyrG"/>
    <property type="match status" value="1"/>
</dbReference>
<evidence type="ECO:0000256" key="1">
    <source>
        <dbReference type="ARBA" id="ARBA00005171"/>
    </source>
</evidence>
<dbReference type="PANTHER" id="PTHR11550:SF0">
    <property type="entry name" value="CTP SYNTHASE-RELATED"/>
    <property type="match status" value="1"/>
</dbReference>
<evidence type="ECO:0000259" key="13">
    <source>
        <dbReference type="Pfam" id="PF00117"/>
    </source>
</evidence>
<dbReference type="Gene3D" id="3.40.50.880">
    <property type="match status" value="1"/>
</dbReference>
<feature type="active site" evidence="11">
    <location>
        <position position="531"/>
    </location>
</feature>
<dbReference type="Pfam" id="PF06418">
    <property type="entry name" value="CTP_synth_N"/>
    <property type="match status" value="1"/>
</dbReference>
<feature type="binding site" evidence="11">
    <location>
        <begin position="167"/>
        <end position="169"/>
    </location>
    <ligand>
        <name>CTP</name>
        <dbReference type="ChEBI" id="CHEBI:37563"/>
        <note>allosteric inhibitor</note>
    </ligand>
</feature>
<dbReference type="GO" id="GO:0004359">
    <property type="term" value="F:glutaminase activity"/>
    <property type="evidence" value="ECO:0007669"/>
    <property type="project" value="RHEA"/>
</dbReference>
<comment type="catalytic activity">
    <reaction evidence="10 11">
        <text>UTP + L-glutamine + ATP + H2O = CTP + L-glutamate + ADP + phosphate + 2 H(+)</text>
        <dbReference type="Rhea" id="RHEA:26426"/>
        <dbReference type="ChEBI" id="CHEBI:15377"/>
        <dbReference type="ChEBI" id="CHEBI:15378"/>
        <dbReference type="ChEBI" id="CHEBI:29985"/>
        <dbReference type="ChEBI" id="CHEBI:30616"/>
        <dbReference type="ChEBI" id="CHEBI:37563"/>
        <dbReference type="ChEBI" id="CHEBI:43474"/>
        <dbReference type="ChEBI" id="CHEBI:46398"/>
        <dbReference type="ChEBI" id="CHEBI:58359"/>
        <dbReference type="ChEBI" id="CHEBI:456216"/>
        <dbReference type="EC" id="6.3.4.2"/>
    </reaction>
</comment>
<protein>
    <recommendedName>
        <fullName evidence="11">CTP synthase</fullName>
        <ecNumber evidence="11">6.3.4.2</ecNumber>
    </recommendedName>
    <alternativeName>
        <fullName evidence="11">Cytidine 5'-triphosphate synthase</fullName>
    </alternativeName>
    <alternativeName>
        <fullName evidence="11">Cytidine triphosphate synthetase</fullName>
        <shortName evidence="11">CTP synthetase</shortName>
        <shortName evidence="11">CTPS</shortName>
    </alternativeName>
    <alternativeName>
        <fullName evidence="11">UTP--ammonia ligase</fullName>
    </alternativeName>
</protein>
<feature type="binding site" evidence="11">
    <location>
        <position position="243"/>
    </location>
    <ligand>
        <name>CTP</name>
        <dbReference type="ChEBI" id="CHEBI:37563"/>
        <note>allosteric inhibitor</note>
    </ligand>
</feature>
<keyword evidence="5 11" id="KW-0547">Nucleotide-binding</keyword>
<dbReference type="InterPro" id="IPR029062">
    <property type="entry name" value="Class_I_gatase-like"/>
</dbReference>
<sequence>MLDKRSAIDNNTTIDITNKKSKYIFVTGGVMSGLGKGVVTASIAKLLQLYNLKVSCMKIDPYLNVDAGTMNPMIHGEVFVTDDGGECDMDIGAYERFLDMNLSREHNITTGKVYSTVIERERKGEYLGQCVQIIPHVTDEIKSRIRGLAAKHDLDVLVVECGGTVGDIESLPFLEAMRQIRLEEGSENVLFVHVTLAPLLDVVGEVKTKPTQHSVQELRRIGIQPDIIAVRSKVMLDSSIKSKIALFANVSMHDVVSCHDVDSIYEVPEVLHQQGIVERIKDRLRLNIDAHKFSWGSWRHVIDSYRNLNDEVRIAMVGKYVKLADSYVSVNQALSHAGAMLGYKVKIDHIDAELFEQDSKSISMLDDYSGILVPGGFGKRGSEGIIRTADYARLKDIPYLGICFGFQLAIVAFARSVCMLDGANSTELDEHARHPVVHLLPEQRDVVNLGGTMRLGLHEIEVKDDTLAYRIYKSNKIWKRHRHRYELNTEYKDILEKHGMVFSGWSDGARRMEMLELPDKRFYFAVQYHAEFTSRPGRPEEAFLAFVDAAVKYKRGDQPDSVSKPKQRVRVRKSK</sequence>
<feature type="domain" description="Glutamine amidotransferase" evidence="13">
    <location>
        <begin position="323"/>
        <end position="548"/>
    </location>
</feature>
<gene>
    <name evidence="11 15" type="primary">pyrG</name>
    <name evidence="15" type="ORF">NCAV_0757</name>
</gene>
<dbReference type="GeneID" id="41594820"/>
<comment type="catalytic activity">
    <reaction evidence="11">
        <text>L-glutamine + H2O = L-glutamate + NH4(+)</text>
        <dbReference type="Rhea" id="RHEA:15889"/>
        <dbReference type="ChEBI" id="CHEBI:15377"/>
        <dbReference type="ChEBI" id="CHEBI:28938"/>
        <dbReference type="ChEBI" id="CHEBI:29985"/>
        <dbReference type="ChEBI" id="CHEBI:58359"/>
    </reaction>
</comment>
<comment type="activity regulation">
    <text evidence="11">Allosterically activated by GTP, when glutamine is the substrate; GTP has no effect on the reaction when ammonia is the substrate. The allosteric effector GTP functions by stabilizing the protein conformation that binds the tetrahedral intermediate(s) formed during glutamine hydrolysis. Inhibited by the product CTP, via allosteric rather than competitive inhibition.</text>
</comment>
<dbReference type="Gene3D" id="3.40.50.300">
    <property type="entry name" value="P-loop containing nucleotide triphosphate hydrolases"/>
    <property type="match status" value="1"/>
</dbReference>
<comment type="caution">
    <text evidence="11">Lacks conserved residue(s) required for the propagation of feature annotation.</text>
</comment>
<dbReference type="InterPro" id="IPR017456">
    <property type="entry name" value="CTP_synthase_N"/>
</dbReference>
<comment type="catalytic activity">
    <reaction evidence="11">
        <text>UTP + NH4(+) + ATP = CTP + ADP + phosphate + 2 H(+)</text>
        <dbReference type="Rhea" id="RHEA:16597"/>
        <dbReference type="ChEBI" id="CHEBI:15378"/>
        <dbReference type="ChEBI" id="CHEBI:28938"/>
        <dbReference type="ChEBI" id="CHEBI:30616"/>
        <dbReference type="ChEBI" id="CHEBI:37563"/>
        <dbReference type="ChEBI" id="CHEBI:43474"/>
        <dbReference type="ChEBI" id="CHEBI:46398"/>
        <dbReference type="ChEBI" id="CHEBI:456216"/>
    </reaction>
</comment>
<feature type="binding site" evidence="11">
    <location>
        <begin position="207"/>
        <end position="212"/>
    </location>
    <ligand>
        <name>UTP</name>
        <dbReference type="ChEBI" id="CHEBI:46398"/>
    </ligand>
</feature>
<dbReference type="InterPro" id="IPR033828">
    <property type="entry name" value="GATase1_CTP_Synthase"/>
</dbReference>
<keyword evidence="3 11" id="KW-0436">Ligase</keyword>
<dbReference type="UniPathway" id="UPA00159">
    <property type="reaction ID" value="UER00277"/>
</dbReference>
<dbReference type="RefSeq" id="WP_103287294.1">
    <property type="nucleotide sequence ID" value="NZ_LT981265.1"/>
</dbReference>
<keyword evidence="4 11" id="KW-0479">Metal-binding</keyword>
<evidence type="ECO:0000256" key="9">
    <source>
        <dbReference type="ARBA" id="ARBA00022975"/>
    </source>
</evidence>
<dbReference type="EC" id="6.3.4.2" evidence="11"/>
<dbReference type="InterPro" id="IPR027417">
    <property type="entry name" value="P-loop_NTPase"/>
</dbReference>
<dbReference type="SUPFAM" id="SSF52540">
    <property type="entry name" value="P-loop containing nucleoside triphosphate hydrolases"/>
    <property type="match status" value="1"/>
</dbReference>
<feature type="binding site" evidence="11">
    <location>
        <begin position="404"/>
        <end position="407"/>
    </location>
    <ligand>
        <name>L-glutamine</name>
        <dbReference type="ChEBI" id="CHEBI:58359"/>
    </ligand>
</feature>
<evidence type="ECO:0000256" key="6">
    <source>
        <dbReference type="ARBA" id="ARBA00022840"/>
    </source>
</evidence>
<comment type="function">
    <text evidence="11">Catalyzes the ATP-dependent amination of UTP to CTP with either L-glutamine or ammonia as the source of nitrogen. Regulates intracellular CTP levels through interactions with the four ribonucleotide triphosphates.</text>
</comment>
<feature type="active site" description="Nucleophile; for glutamine hydrolysis" evidence="11">
    <location>
        <position position="403"/>
    </location>
</feature>
<feature type="binding site" evidence="11">
    <location>
        <position position="90"/>
    </location>
    <ligand>
        <name>ATP</name>
        <dbReference type="ChEBI" id="CHEBI:30616"/>
    </ligand>
</feature>
<evidence type="ECO:0000256" key="11">
    <source>
        <dbReference type="HAMAP-Rule" id="MF_01227"/>
    </source>
</evidence>
<dbReference type="NCBIfam" id="TIGR00337">
    <property type="entry name" value="PyrG"/>
    <property type="match status" value="1"/>
</dbReference>
<dbReference type="AlphaFoldDB" id="A0A2K5AQJ9"/>
<evidence type="ECO:0000256" key="8">
    <source>
        <dbReference type="ARBA" id="ARBA00022962"/>
    </source>
</evidence>
<name>A0A2K5AQJ9_9ARCH</name>
<dbReference type="FunFam" id="3.40.50.880:FF:000002">
    <property type="entry name" value="CTP synthase"/>
    <property type="match status" value="1"/>
</dbReference>
<comment type="miscellaneous">
    <text evidence="11">CTPSs have evolved a hybrid strategy for distinguishing between UTP and CTP. The overlapping regions of the product feedback inhibitory and substrate sites recognize a common feature in both compounds, the triphosphate moiety. To differentiate isosteric substrate and product pyrimidine rings, an additional pocket far from the expected kinase/ligase catalytic site, specifically recognizes the cytosine and ribose portions of the product inhibitor.</text>
</comment>
<keyword evidence="16" id="KW-1185">Reference proteome</keyword>
<keyword evidence="7 11" id="KW-0460">Magnesium</keyword>
<dbReference type="Pfam" id="PF00117">
    <property type="entry name" value="GATase"/>
    <property type="match status" value="1"/>
</dbReference>
<dbReference type="SUPFAM" id="SSF52317">
    <property type="entry name" value="Class I glutamine amidotransferase-like"/>
    <property type="match status" value="1"/>
</dbReference>
<proteinExistence type="inferred from homology"/>
<evidence type="ECO:0000256" key="10">
    <source>
        <dbReference type="ARBA" id="ARBA00047781"/>
    </source>
</evidence>
<dbReference type="GO" id="GO:0046872">
    <property type="term" value="F:metal ion binding"/>
    <property type="evidence" value="ECO:0007669"/>
    <property type="project" value="UniProtKB-KW"/>
</dbReference>
<evidence type="ECO:0000256" key="3">
    <source>
        <dbReference type="ARBA" id="ARBA00022598"/>
    </source>
</evidence>
<feature type="domain" description="CTP synthase N-terminal" evidence="14">
    <location>
        <begin position="22"/>
        <end position="286"/>
    </location>
</feature>
<dbReference type="NCBIfam" id="NF003792">
    <property type="entry name" value="PRK05380.1"/>
    <property type="match status" value="1"/>
</dbReference>
<evidence type="ECO:0000256" key="12">
    <source>
        <dbReference type="SAM" id="MobiDB-lite"/>
    </source>
</evidence>
<dbReference type="GO" id="GO:0044210">
    <property type="term" value="P:'de novo' CTP biosynthetic process"/>
    <property type="evidence" value="ECO:0007669"/>
    <property type="project" value="UniProtKB-UniRule"/>
</dbReference>
<feature type="compositionally biased region" description="Basic residues" evidence="12">
    <location>
        <begin position="565"/>
        <end position="575"/>
    </location>
</feature>
<feature type="binding site" evidence="11">
    <location>
        <position position="90"/>
    </location>
    <ligand>
        <name>Mg(2+)</name>
        <dbReference type="ChEBI" id="CHEBI:18420"/>
    </ligand>
</feature>
<evidence type="ECO:0000256" key="4">
    <source>
        <dbReference type="ARBA" id="ARBA00022723"/>
    </source>
</evidence>
<feature type="region of interest" description="Disordered" evidence="12">
    <location>
        <begin position="555"/>
        <end position="575"/>
    </location>
</feature>
<keyword evidence="8 11" id="KW-0315">Glutamine amidotransferase</keyword>